<comment type="caution">
    <text evidence="2">The sequence shown here is derived from an EMBL/GenBank/DDBJ whole genome shotgun (WGS) entry which is preliminary data.</text>
</comment>
<dbReference type="Proteomes" id="UP000299102">
    <property type="component" value="Unassembled WGS sequence"/>
</dbReference>
<organism evidence="2 3">
    <name type="scientific">Eumeta variegata</name>
    <name type="common">Bagworm moth</name>
    <name type="synonym">Eumeta japonica</name>
    <dbReference type="NCBI Taxonomy" id="151549"/>
    <lineage>
        <taxon>Eukaryota</taxon>
        <taxon>Metazoa</taxon>
        <taxon>Ecdysozoa</taxon>
        <taxon>Arthropoda</taxon>
        <taxon>Hexapoda</taxon>
        <taxon>Insecta</taxon>
        <taxon>Pterygota</taxon>
        <taxon>Neoptera</taxon>
        <taxon>Endopterygota</taxon>
        <taxon>Lepidoptera</taxon>
        <taxon>Glossata</taxon>
        <taxon>Ditrysia</taxon>
        <taxon>Tineoidea</taxon>
        <taxon>Psychidae</taxon>
        <taxon>Oiketicinae</taxon>
        <taxon>Eumeta</taxon>
    </lineage>
</organism>
<proteinExistence type="predicted"/>
<protein>
    <submittedName>
        <fullName evidence="2">Uncharacterized protein</fullName>
    </submittedName>
</protein>
<name>A0A4C1TZQ2_EUMVA</name>
<evidence type="ECO:0000313" key="3">
    <source>
        <dbReference type="Proteomes" id="UP000299102"/>
    </source>
</evidence>
<reference evidence="2 3" key="1">
    <citation type="journal article" date="2019" name="Commun. Biol.">
        <title>The bagworm genome reveals a unique fibroin gene that provides high tensile strength.</title>
        <authorList>
            <person name="Kono N."/>
            <person name="Nakamura H."/>
            <person name="Ohtoshi R."/>
            <person name="Tomita M."/>
            <person name="Numata K."/>
            <person name="Arakawa K."/>
        </authorList>
    </citation>
    <scope>NUCLEOTIDE SEQUENCE [LARGE SCALE GENOMIC DNA]</scope>
</reference>
<dbReference type="EMBL" id="BGZK01000109">
    <property type="protein sequence ID" value="GBP19571.1"/>
    <property type="molecule type" value="Genomic_DNA"/>
</dbReference>
<accession>A0A4C1TZQ2</accession>
<evidence type="ECO:0000313" key="2">
    <source>
        <dbReference type="EMBL" id="GBP19571.1"/>
    </source>
</evidence>
<sequence length="116" mass="12652">MFLLLTAVDGRPSRNSSLRLTRPCLKTSYKWSPCMVLHRQKQLEAERGSAELSRTFSHCWTNKAINDRCVVARDGRSTTYGCHQYANAAAGGPPRGVVGAGGGVSTEEGLCRQSDH</sequence>
<evidence type="ECO:0000256" key="1">
    <source>
        <dbReference type="SAM" id="MobiDB-lite"/>
    </source>
</evidence>
<dbReference type="AlphaFoldDB" id="A0A4C1TZQ2"/>
<keyword evidence="3" id="KW-1185">Reference proteome</keyword>
<feature type="region of interest" description="Disordered" evidence="1">
    <location>
        <begin position="93"/>
        <end position="116"/>
    </location>
</feature>
<gene>
    <name evidence="2" type="ORF">EVAR_102119_1</name>
</gene>